<dbReference type="Proteomes" id="UP000653127">
    <property type="component" value="Unassembled WGS sequence"/>
</dbReference>
<feature type="transmembrane region" description="Helical" evidence="6">
    <location>
        <begin position="103"/>
        <end position="125"/>
    </location>
</feature>
<feature type="transmembrane region" description="Helical" evidence="6">
    <location>
        <begin position="53"/>
        <end position="73"/>
    </location>
</feature>
<dbReference type="GO" id="GO:0022857">
    <property type="term" value="F:transmembrane transporter activity"/>
    <property type="evidence" value="ECO:0007669"/>
    <property type="project" value="InterPro"/>
</dbReference>
<dbReference type="AlphaFoldDB" id="A0A926DY33"/>
<dbReference type="GO" id="GO:0005886">
    <property type="term" value="C:plasma membrane"/>
    <property type="evidence" value="ECO:0007669"/>
    <property type="project" value="UniProtKB-SubCell"/>
</dbReference>
<evidence type="ECO:0000313" key="7">
    <source>
        <dbReference type="EMBL" id="MBC8546931.1"/>
    </source>
</evidence>
<feature type="transmembrane region" description="Helical" evidence="6">
    <location>
        <begin position="171"/>
        <end position="195"/>
    </location>
</feature>
<evidence type="ECO:0000256" key="6">
    <source>
        <dbReference type="SAM" id="Phobius"/>
    </source>
</evidence>
<dbReference type="PANTHER" id="PTHR32196:SF72">
    <property type="entry name" value="RIBOSE IMPORT PERMEASE PROTEIN RBSC"/>
    <property type="match status" value="1"/>
</dbReference>
<feature type="transmembrane region" description="Helical" evidence="6">
    <location>
        <begin position="80"/>
        <end position="97"/>
    </location>
</feature>
<organism evidence="7 8">
    <name type="scientific">Ligaoa zhengdingensis</name>
    <dbReference type="NCBI Taxonomy" id="2763658"/>
    <lineage>
        <taxon>Bacteria</taxon>
        <taxon>Bacillati</taxon>
        <taxon>Bacillota</taxon>
        <taxon>Clostridia</taxon>
        <taxon>Eubacteriales</taxon>
        <taxon>Oscillospiraceae</taxon>
        <taxon>Ligaoa</taxon>
    </lineage>
</organism>
<dbReference type="EMBL" id="JACRST010000011">
    <property type="protein sequence ID" value="MBC8546931.1"/>
    <property type="molecule type" value="Genomic_DNA"/>
</dbReference>
<evidence type="ECO:0000256" key="3">
    <source>
        <dbReference type="ARBA" id="ARBA00022692"/>
    </source>
</evidence>
<accession>A0A926DY33</accession>
<reference evidence="7" key="1">
    <citation type="submission" date="2020-08" db="EMBL/GenBank/DDBJ databases">
        <title>Genome public.</title>
        <authorList>
            <person name="Liu C."/>
            <person name="Sun Q."/>
        </authorList>
    </citation>
    <scope>NUCLEOTIDE SEQUENCE</scope>
    <source>
        <strain evidence="7">NSJ-31</strain>
    </source>
</reference>
<proteinExistence type="predicted"/>
<feature type="transmembrane region" description="Helical" evidence="6">
    <location>
        <begin position="21"/>
        <end position="41"/>
    </location>
</feature>
<evidence type="ECO:0000256" key="5">
    <source>
        <dbReference type="ARBA" id="ARBA00023136"/>
    </source>
</evidence>
<feature type="transmembrane region" description="Helical" evidence="6">
    <location>
        <begin position="223"/>
        <end position="244"/>
    </location>
</feature>
<evidence type="ECO:0000256" key="4">
    <source>
        <dbReference type="ARBA" id="ARBA00022989"/>
    </source>
</evidence>
<keyword evidence="5 6" id="KW-0472">Membrane</keyword>
<sequence length="333" mass="35615">MEQSTAKRRGFNFKQTLKNILRSESISLVLAFVVIVAVFSILNKNYFTSRNLISVLTSASLTGLITVGEALLLIGNHMDLSVGSTAAFSGVMAALLLQQGLPAGVTILTVVAAGAVLGAVIAFCVTQLKMSSFIATVAMQSIMRGFAFIISNGEGVLITNSTFLKMGNFKFFGLSFLTFPIFFMLLVFVLFGIILKRTRFGREIYIVGGNPVAARLAGISIKFTTYMLFIIMNVLTAIGGMILAARMNTGQPQACVGLEFDGITAAILGGVSNQGGVGSIFGAFLGLAILQGFNNGLIMLNVQSFWQNVAKGALLLLALTFDYIRQKNRQKAK</sequence>
<keyword evidence="2" id="KW-1003">Cell membrane</keyword>
<keyword evidence="3 6" id="KW-0812">Transmembrane</keyword>
<name>A0A926DY33_9FIRM</name>
<dbReference type="InterPro" id="IPR001851">
    <property type="entry name" value="ABC_transp_permease"/>
</dbReference>
<evidence type="ECO:0000256" key="2">
    <source>
        <dbReference type="ARBA" id="ARBA00022475"/>
    </source>
</evidence>
<protein>
    <submittedName>
        <fullName evidence="7">ABC transporter permease</fullName>
    </submittedName>
</protein>
<evidence type="ECO:0000313" key="8">
    <source>
        <dbReference type="Proteomes" id="UP000653127"/>
    </source>
</evidence>
<dbReference type="PANTHER" id="PTHR32196">
    <property type="entry name" value="ABC TRANSPORTER PERMEASE PROTEIN YPHD-RELATED-RELATED"/>
    <property type="match status" value="1"/>
</dbReference>
<comment type="subcellular location">
    <subcellularLocation>
        <location evidence="1">Cell membrane</location>
        <topology evidence="1">Multi-pass membrane protein</topology>
    </subcellularLocation>
</comment>
<dbReference type="Pfam" id="PF02653">
    <property type="entry name" value="BPD_transp_2"/>
    <property type="match status" value="1"/>
</dbReference>
<dbReference type="RefSeq" id="WP_249283008.1">
    <property type="nucleotide sequence ID" value="NZ_JACRST010000011.1"/>
</dbReference>
<comment type="caution">
    <text evidence="7">The sequence shown here is derived from an EMBL/GenBank/DDBJ whole genome shotgun (WGS) entry which is preliminary data.</text>
</comment>
<keyword evidence="4 6" id="KW-1133">Transmembrane helix</keyword>
<keyword evidence="8" id="KW-1185">Reference proteome</keyword>
<gene>
    <name evidence="7" type="ORF">H8711_08290</name>
</gene>
<evidence type="ECO:0000256" key="1">
    <source>
        <dbReference type="ARBA" id="ARBA00004651"/>
    </source>
</evidence>
<dbReference type="CDD" id="cd06579">
    <property type="entry name" value="TM_PBP1_transp_AraH_like"/>
    <property type="match status" value="1"/>
</dbReference>